<comment type="caution">
    <text evidence="3">The sequence shown here is derived from an EMBL/GenBank/DDBJ whole genome shotgun (WGS) entry which is preliminary data.</text>
</comment>
<evidence type="ECO:0000313" key="4">
    <source>
        <dbReference type="Proteomes" id="UP001197609"/>
    </source>
</evidence>
<dbReference type="InterPro" id="IPR050194">
    <property type="entry name" value="Glycosyltransferase_grp1"/>
</dbReference>
<dbReference type="Gene3D" id="3.40.50.2000">
    <property type="entry name" value="Glycogen Phosphorylase B"/>
    <property type="match status" value="2"/>
</dbReference>
<sequence length="343" mass="38336">MEKHVLRLTEEQRRLGHEVTIAFNSGQASSLNDIRVLPWVNLRTIRPQAVRDLCFYSHLISKISAQGSRFDIVHVHGDWSAFLFGRLVARAASARTLIGSLHGAARQGKWRAMYRFALNGYSMVYATGSREAQYIGSLTGRPVRWQHSGIDAVLFTNDISETPNRTIDVVSAGSFVPCKNYELVVEVACAMPNVTFLLIGDGPRRCAIEAQCRRRGISNITFAGHLPPADVAQQLRHARIYLQTSLSEGTPTALLEGMACGLAVITSQSNDYEELIQPGQNGFVIEGFRAEPYVRRIQELLGNENRLHEIARRNSKQALRYGWSDVAKRITEWSMPDAIDQGR</sequence>
<evidence type="ECO:0000313" key="3">
    <source>
        <dbReference type="EMBL" id="MBZ0160457.1"/>
    </source>
</evidence>
<proteinExistence type="predicted"/>
<feature type="domain" description="Glycosyltransferase subfamily 4-like N-terminal" evidence="2">
    <location>
        <begin position="1"/>
        <end position="151"/>
    </location>
</feature>
<dbReference type="Pfam" id="PF00534">
    <property type="entry name" value="Glycos_transf_1"/>
    <property type="match status" value="1"/>
</dbReference>
<organism evidence="3 4">
    <name type="scientific">Candidatus Methylomirabilis tolerans</name>
    <dbReference type="NCBI Taxonomy" id="3123416"/>
    <lineage>
        <taxon>Bacteria</taxon>
        <taxon>Candidatus Methylomirabilota</taxon>
        <taxon>Candidatus Methylomirabilia</taxon>
        <taxon>Candidatus Methylomirabilales</taxon>
        <taxon>Candidatus Methylomirabilaceae</taxon>
        <taxon>Candidatus Methylomirabilis</taxon>
    </lineage>
</organism>
<evidence type="ECO:0000259" key="1">
    <source>
        <dbReference type="Pfam" id="PF00534"/>
    </source>
</evidence>
<dbReference type="PANTHER" id="PTHR45947">
    <property type="entry name" value="SULFOQUINOVOSYL TRANSFERASE SQD2"/>
    <property type="match status" value="1"/>
</dbReference>
<dbReference type="Proteomes" id="UP001197609">
    <property type="component" value="Unassembled WGS sequence"/>
</dbReference>
<dbReference type="GO" id="GO:0016757">
    <property type="term" value="F:glycosyltransferase activity"/>
    <property type="evidence" value="ECO:0007669"/>
    <property type="project" value="InterPro"/>
</dbReference>
<evidence type="ECO:0000259" key="2">
    <source>
        <dbReference type="Pfam" id="PF13439"/>
    </source>
</evidence>
<protein>
    <submittedName>
        <fullName evidence="3">Glycosyltransferase family 4 protein</fullName>
    </submittedName>
</protein>
<dbReference type="CDD" id="cd03801">
    <property type="entry name" value="GT4_PimA-like"/>
    <property type="match status" value="1"/>
</dbReference>
<dbReference type="SUPFAM" id="SSF53756">
    <property type="entry name" value="UDP-Glycosyltransferase/glycogen phosphorylase"/>
    <property type="match status" value="1"/>
</dbReference>
<accession>A0AAJ1ALH0</accession>
<dbReference type="EMBL" id="JAIOIU010000126">
    <property type="protein sequence ID" value="MBZ0160457.1"/>
    <property type="molecule type" value="Genomic_DNA"/>
</dbReference>
<dbReference type="InterPro" id="IPR001296">
    <property type="entry name" value="Glyco_trans_1"/>
</dbReference>
<feature type="domain" description="Glycosyl transferase family 1" evidence="1">
    <location>
        <begin position="161"/>
        <end position="315"/>
    </location>
</feature>
<dbReference type="InterPro" id="IPR028098">
    <property type="entry name" value="Glyco_trans_4-like_N"/>
</dbReference>
<dbReference type="AlphaFoldDB" id="A0AAJ1ALH0"/>
<gene>
    <name evidence="3" type="ORF">K8G79_10030</name>
</gene>
<dbReference type="Pfam" id="PF13439">
    <property type="entry name" value="Glyco_transf_4"/>
    <property type="match status" value="1"/>
</dbReference>
<reference evidence="3 4" key="1">
    <citation type="journal article" date="2021" name="bioRxiv">
        <title>Unraveling nitrogen, sulfur and carbon metabolic pathways and microbial community transcriptional responses to substrate deprivation and toxicity stresses in a bioreactor mimicking anoxic brackish coastal sediment conditions.</title>
        <authorList>
            <person name="Martins P.D."/>
            <person name="Echeveste M.J."/>
            <person name="Arshad A."/>
            <person name="Kurth J."/>
            <person name="Ouboter H."/>
            <person name="Jetten M.S.M."/>
            <person name="Welte C.U."/>
        </authorList>
    </citation>
    <scope>NUCLEOTIDE SEQUENCE [LARGE SCALE GENOMIC DNA]</scope>
    <source>
        <strain evidence="3">MAG_38</strain>
    </source>
</reference>
<name>A0AAJ1ALH0_9BACT</name>
<dbReference type="PANTHER" id="PTHR45947:SF3">
    <property type="entry name" value="SULFOQUINOVOSYL TRANSFERASE SQD2"/>
    <property type="match status" value="1"/>
</dbReference>